<accession>A0ABQ9LF70</accession>
<feature type="region of interest" description="Disordered" evidence="1">
    <location>
        <begin position="580"/>
        <end position="600"/>
    </location>
</feature>
<sequence length="600" mass="63583">MERSEPTLVPEWLRSSGSVSGGGSSAHHTASSSSHSDVSSSAHHARNRNSKSISDFDSPRSAFLDRTSSSNSRRSSSNGSAKHAYSSFSRSHRDKDRERDKERLNFGDHWDCDVPDPLGSILSSRSEKDTLRRTHSMVSRKQGEVLPRRFTGDLKNGSNSNHVNGNGLISGISVGSSIQKTVFEKDFPSLGSEERQGVPDIGRVSSPGLSTAVQSLPVGSAALIGGEGWTSALAEVPAIIGNSGSGSLSAVQTVASSAPGTPSTMAGLNMAEALTQAPSRTRAAPQLSVQTQRLEELAIKQSRQLIPVTPSMPKSSVLNSSDKSKPKTAVRAGEMNMTAKSLQQQPSSLHPANQAVLGGHVKADALKTSHGKLFVLKPGWENGASPSPKDVASPKNNVSRGSNSQLAVPSVPSAPLRSPNNMKLSSGERKSANLNLISGFNVEKRPSMSQTQSRNDFFNLLKKKTSTNTSAALPDSPSALSSPTSEKSRNVSKEVVSAPASLQGIKNGAELTSNGGTCEEIQRFSEEEAAFLRSLGWEENSGEDEGLTEEEINAFYQQCMKLQPSFKLCPGMQQKLFESHAPVMGGASSELSSTDSGSEI</sequence>
<feature type="compositionally biased region" description="Low complexity" evidence="1">
    <location>
        <begin position="585"/>
        <end position="600"/>
    </location>
</feature>
<feature type="compositionally biased region" description="Basic and acidic residues" evidence="1">
    <location>
        <begin position="91"/>
        <end position="112"/>
    </location>
</feature>
<feature type="region of interest" description="Disordered" evidence="1">
    <location>
        <begin position="1"/>
        <end position="165"/>
    </location>
</feature>
<feature type="region of interest" description="Disordered" evidence="1">
    <location>
        <begin position="309"/>
        <end position="330"/>
    </location>
</feature>
<feature type="compositionally biased region" description="Low complexity" evidence="1">
    <location>
        <begin position="156"/>
        <end position="165"/>
    </location>
</feature>
<evidence type="ECO:0000313" key="4">
    <source>
        <dbReference type="Proteomes" id="UP001174677"/>
    </source>
</evidence>
<dbReference type="PANTHER" id="PTHR34112:SF18">
    <property type="entry name" value="C-JUN-AMINO-TERMINAL KINASE-INTERACTING PROTEIN"/>
    <property type="match status" value="1"/>
</dbReference>
<dbReference type="EMBL" id="JARPOI010000012">
    <property type="protein sequence ID" value="KAJ9166606.1"/>
    <property type="molecule type" value="Genomic_DNA"/>
</dbReference>
<organism evidence="3 4">
    <name type="scientific">Hevea brasiliensis</name>
    <name type="common">Para rubber tree</name>
    <name type="synonym">Siphonia brasiliensis</name>
    <dbReference type="NCBI Taxonomy" id="3981"/>
    <lineage>
        <taxon>Eukaryota</taxon>
        <taxon>Viridiplantae</taxon>
        <taxon>Streptophyta</taxon>
        <taxon>Embryophyta</taxon>
        <taxon>Tracheophyta</taxon>
        <taxon>Spermatophyta</taxon>
        <taxon>Magnoliopsida</taxon>
        <taxon>eudicotyledons</taxon>
        <taxon>Gunneridae</taxon>
        <taxon>Pentapetalae</taxon>
        <taxon>rosids</taxon>
        <taxon>fabids</taxon>
        <taxon>Malpighiales</taxon>
        <taxon>Euphorbiaceae</taxon>
        <taxon>Crotonoideae</taxon>
        <taxon>Micrandreae</taxon>
        <taxon>Hevea</taxon>
    </lineage>
</organism>
<evidence type="ECO:0000313" key="3">
    <source>
        <dbReference type="EMBL" id="KAJ9166606.1"/>
    </source>
</evidence>
<evidence type="ECO:0000259" key="2">
    <source>
        <dbReference type="PROSITE" id="PS50006"/>
    </source>
</evidence>
<reference evidence="3 4" key="1">
    <citation type="journal article" date="2023" name="Plant Biotechnol. J.">
        <title>Chromosome-level wild Hevea brasiliensis genome provides new tools for genomic-assisted breeding and valuable loci to elevate rubber yield.</title>
        <authorList>
            <person name="Cheng H."/>
            <person name="Song X."/>
            <person name="Hu Y."/>
            <person name="Wu T."/>
            <person name="Yang Q."/>
            <person name="An Z."/>
            <person name="Feng S."/>
            <person name="Deng Z."/>
            <person name="Wu W."/>
            <person name="Zeng X."/>
            <person name="Tu M."/>
            <person name="Wang X."/>
            <person name="Huang H."/>
        </authorList>
    </citation>
    <scope>NUCLEOTIDE SEQUENCE [LARGE SCALE GENOMIC DNA]</scope>
    <source>
        <strain evidence="3">MT/VB/25A 57/8</strain>
    </source>
</reference>
<feature type="compositionally biased region" description="Polar residues" evidence="1">
    <location>
        <begin position="394"/>
        <end position="407"/>
    </location>
</feature>
<keyword evidence="4" id="KW-1185">Reference proteome</keyword>
<feature type="compositionally biased region" description="Low complexity" evidence="1">
    <location>
        <begin position="25"/>
        <end position="42"/>
    </location>
</feature>
<dbReference type="InterPro" id="IPR000253">
    <property type="entry name" value="FHA_dom"/>
</dbReference>
<evidence type="ECO:0000256" key="1">
    <source>
        <dbReference type="SAM" id="MobiDB-lite"/>
    </source>
</evidence>
<dbReference type="PANTHER" id="PTHR34112">
    <property type="entry name" value="C-JUN-AMINO-TERMINAL KINASE-INTERACTING PROTEIN"/>
    <property type="match status" value="1"/>
</dbReference>
<feature type="compositionally biased region" description="Low complexity" evidence="1">
    <location>
        <begin position="68"/>
        <end position="80"/>
    </location>
</feature>
<comment type="caution">
    <text evidence="3">The sequence shown here is derived from an EMBL/GenBank/DDBJ whole genome shotgun (WGS) entry which is preliminary data.</text>
</comment>
<feature type="region of interest" description="Disordered" evidence="1">
    <location>
        <begin position="379"/>
        <end position="430"/>
    </location>
</feature>
<feature type="compositionally biased region" description="Basic and acidic residues" evidence="1">
    <location>
        <begin position="141"/>
        <end position="152"/>
    </location>
</feature>
<dbReference type="PROSITE" id="PS50006">
    <property type="entry name" value="FHA_DOMAIN"/>
    <property type="match status" value="1"/>
</dbReference>
<name>A0ABQ9LF70_HEVBR</name>
<gene>
    <name evidence="3" type="ORF">P3X46_021329</name>
</gene>
<feature type="compositionally biased region" description="Low complexity" evidence="1">
    <location>
        <begin position="469"/>
        <end position="485"/>
    </location>
</feature>
<feature type="compositionally biased region" description="Polar residues" evidence="1">
    <location>
        <begin position="312"/>
        <end position="321"/>
    </location>
</feature>
<protein>
    <recommendedName>
        <fullName evidence="2">FHA domain-containing protein</fullName>
    </recommendedName>
</protein>
<proteinExistence type="predicted"/>
<feature type="region of interest" description="Disordered" evidence="1">
    <location>
        <begin position="467"/>
        <end position="492"/>
    </location>
</feature>
<dbReference type="Proteomes" id="UP001174677">
    <property type="component" value="Chromosome 12"/>
</dbReference>
<feature type="domain" description="FHA" evidence="2">
    <location>
        <begin position="104"/>
        <end position="168"/>
    </location>
</feature>